<evidence type="ECO:0000259" key="5">
    <source>
        <dbReference type="PROSITE" id="PS50893"/>
    </source>
</evidence>
<keyword evidence="2" id="KW-0813">Transport</keyword>
<reference evidence="6 7" key="1">
    <citation type="submission" date="2020-10" db="EMBL/GenBank/DDBJ databases">
        <title>Aquamicrobium zhengzhouensis sp. nov., a exopolysaccharide producing bacterium isolated from farmland soil.</title>
        <authorList>
            <person name="Wang X."/>
        </authorList>
    </citation>
    <scope>NUCLEOTIDE SEQUENCE [LARGE SCALE GENOMIC DNA]</scope>
    <source>
        <strain evidence="7">cd-1</strain>
    </source>
</reference>
<dbReference type="Pfam" id="PF00005">
    <property type="entry name" value="ABC_tran"/>
    <property type="match status" value="1"/>
</dbReference>
<evidence type="ECO:0000256" key="1">
    <source>
        <dbReference type="ARBA" id="ARBA00005417"/>
    </source>
</evidence>
<name>A0ABS0SDB4_9HYPH</name>
<dbReference type="GO" id="GO:0005524">
    <property type="term" value="F:ATP binding"/>
    <property type="evidence" value="ECO:0007669"/>
    <property type="project" value="UniProtKB-KW"/>
</dbReference>
<keyword evidence="7" id="KW-1185">Reference proteome</keyword>
<dbReference type="EMBL" id="JADGMQ010000007">
    <property type="protein sequence ID" value="MBI1621285.1"/>
    <property type="molecule type" value="Genomic_DNA"/>
</dbReference>
<dbReference type="InterPro" id="IPR027417">
    <property type="entry name" value="P-loop_NTPase"/>
</dbReference>
<feature type="domain" description="ABC transporter" evidence="5">
    <location>
        <begin position="15"/>
        <end position="235"/>
    </location>
</feature>
<dbReference type="RefSeq" id="WP_198476678.1">
    <property type="nucleotide sequence ID" value="NZ_JADGMQ010000007.1"/>
</dbReference>
<proteinExistence type="inferred from homology"/>
<gene>
    <name evidence="6" type="ORF">IOD40_11485</name>
</gene>
<dbReference type="InterPro" id="IPR050166">
    <property type="entry name" value="ABC_transporter_ATP-bind"/>
</dbReference>
<evidence type="ECO:0000256" key="4">
    <source>
        <dbReference type="ARBA" id="ARBA00022840"/>
    </source>
</evidence>
<accession>A0ABS0SDB4</accession>
<evidence type="ECO:0000313" key="7">
    <source>
        <dbReference type="Proteomes" id="UP000601789"/>
    </source>
</evidence>
<evidence type="ECO:0000256" key="2">
    <source>
        <dbReference type="ARBA" id="ARBA00022448"/>
    </source>
</evidence>
<protein>
    <submittedName>
        <fullName evidence="6">ABC transporter ATP-binding protein</fullName>
    </submittedName>
</protein>
<dbReference type="SMART" id="SM00382">
    <property type="entry name" value="AAA"/>
    <property type="match status" value="1"/>
</dbReference>
<sequence>MKTVLTSGASGLLDLKISSKSFTSADGRTTEVLRDVTFNLAAGSFTCLIGPSGIGKTTTLRILMGLERDFEGWVNIGNGEKRIAAVFQEPRLLPWQTVEQNITLALPKGEQADDLTGLLTTLGLETITQRYPGELSLGMERRVALARAFAVKPSILFLDEPFVSLDEHTASRLRNQLLQLCEAHKVTVLMVTHNVREAAQMADRLLLMNGQPARVIAEVDVPLPRSQRTASAITPFIEEMSRRYPETIQS</sequence>
<evidence type="ECO:0000256" key="3">
    <source>
        <dbReference type="ARBA" id="ARBA00022741"/>
    </source>
</evidence>
<keyword evidence="4 6" id="KW-0067">ATP-binding</keyword>
<dbReference type="Proteomes" id="UP000601789">
    <property type="component" value="Unassembled WGS sequence"/>
</dbReference>
<dbReference type="PROSITE" id="PS50893">
    <property type="entry name" value="ABC_TRANSPORTER_2"/>
    <property type="match status" value="1"/>
</dbReference>
<dbReference type="PANTHER" id="PTHR42788">
    <property type="entry name" value="TAURINE IMPORT ATP-BINDING PROTEIN-RELATED"/>
    <property type="match status" value="1"/>
</dbReference>
<dbReference type="Gene3D" id="3.40.50.300">
    <property type="entry name" value="P-loop containing nucleotide triphosphate hydrolases"/>
    <property type="match status" value="1"/>
</dbReference>
<keyword evidence="3" id="KW-0547">Nucleotide-binding</keyword>
<evidence type="ECO:0000313" key="6">
    <source>
        <dbReference type="EMBL" id="MBI1621285.1"/>
    </source>
</evidence>
<dbReference type="InterPro" id="IPR003593">
    <property type="entry name" value="AAA+_ATPase"/>
</dbReference>
<organism evidence="6 7">
    <name type="scientific">Aquamicrobium zhengzhouense</name>
    <dbReference type="NCBI Taxonomy" id="2781738"/>
    <lineage>
        <taxon>Bacteria</taxon>
        <taxon>Pseudomonadati</taxon>
        <taxon>Pseudomonadota</taxon>
        <taxon>Alphaproteobacteria</taxon>
        <taxon>Hyphomicrobiales</taxon>
        <taxon>Phyllobacteriaceae</taxon>
        <taxon>Aquamicrobium</taxon>
    </lineage>
</organism>
<comment type="similarity">
    <text evidence="1">Belongs to the ABC transporter superfamily.</text>
</comment>
<dbReference type="SUPFAM" id="SSF52540">
    <property type="entry name" value="P-loop containing nucleoside triphosphate hydrolases"/>
    <property type="match status" value="1"/>
</dbReference>
<dbReference type="PANTHER" id="PTHR42788:SF19">
    <property type="entry name" value="ALIPHATIC SULFONATES IMPORT ATP-BINDING PROTEIN SSUB 2"/>
    <property type="match status" value="1"/>
</dbReference>
<dbReference type="InterPro" id="IPR003439">
    <property type="entry name" value="ABC_transporter-like_ATP-bd"/>
</dbReference>
<comment type="caution">
    <text evidence="6">The sequence shown here is derived from an EMBL/GenBank/DDBJ whole genome shotgun (WGS) entry which is preliminary data.</text>
</comment>